<keyword evidence="1" id="KW-1133">Transmembrane helix</keyword>
<evidence type="ECO:0000313" key="2">
    <source>
        <dbReference type="EMBL" id="KAF2486440.1"/>
    </source>
</evidence>
<dbReference type="Proteomes" id="UP000799767">
    <property type="component" value="Unassembled WGS sequence"/>
</dbReference>
<dbReference type="RefSeq" id="XP_033593009.1">
    <property type="nucleotide sequence ID" value="XM_033738712.1"/>
</dbReference>
<evidence type="ECO:0000313" key="3">
    <source>
        <dbReference type="Proteomes" id="UP000799767"/>
    </source>
</evidence>
<dbReference type="AlphaFoldDB" id="A0A6A6Q219"/>
<name>A0A6A6Q219_9PEZI</name>
<dbReference type="GeneID" id="54479713"/>
<keyword evidence="1" id="KW-0472">Membrane</keyword>
<proteinExistence type="predicted"/>
<accession>A0A6A6Q219</accession>
<sequence length="170" mass="18669">MGSATSRNMVNLLARLAWLQSNLHLYNYNIALPHGVLGLQGDGGHRGGSGHCLITGVAQSGLLTGGVTQQFFQAAWYWDYQLGVYLFSAATGDARCMGFARFALFGFVFLIILDTPVAVFFFFFESVDGIQKPVHCASNRALVGVCYDYLGPIYARFTEQFGGDEYCFAF</sequence>
<dbReference type="EMBL" id="MU001632">
    <property type="protein sequence ID" value="KAF2486440.1"/>
    <property type="molecule type" value="Genomic_DNA"/>
</dbReference>
<gene>
    <name evidence="2" type="ORF">BDY17DRAFT_79269</name>
</gene>
<reference evidence="2" key="1">
    <citation type="journal article" date="2020" name="Stud. Mycol.">
        <title>101 Dothideomycetes genomes: a test case for predicting lifestyles and emergence of pathogens.</title>
        <authorList>
            <person name="Haridas S."/>
            <person name="Albert R."/>
            <person name="Binder M."/>
            <person name="Bloem J."/>
            <person name="Labutti K."/>
            <person name="Salamov A."/>
            <person name="Andreopoulos B."/>
            <person name="Baker S."/>
            <person name="Barry K."/>
            <person name="Bills G."/>
            <person name="Bluhm B."/>
            <person name="Cannon C."/>
            <person name="Castanera R."/>
            <person name="Culley D."/>
            <person name="Daum C."/>
            <person name="Ezra D."/>
            <person name="Gonzalez J."/>
            <person name="Henrissat B."/>
            <person name="Kuo A."/>
            <person name="Liang C."/>
            <person name="Lipzen A."/>
            <person name="Lutzoni F."/>
            <person name="Magnuson J."/>
            <person name="Mondo S."/>
            <person name="Nolan M."/>
            <person name="Ohm R."/>
            <person name="Pangilinan J."/>
            <person name="Park H.-J."/>
            <person name="Ramirez L."/>
            <person name="Alfaro M."/>
            <person name="Sun H."/>
            <person name="Tritt A."/>
            <person name="Yoshinaga Y."/>
            <person name="Zwiers L.-H."/>
            <person name="Turgeon B."/>
            <person name="Goodwin S."/>
            <person name="Spatafora J."/>
            <person name="Crous P."/>
            <person name="Grigoriev I."/>
        </authorList>
    </citation>
    <scope>NUCLEOTIDE SEQUENCE</scope>
    <source>
        <strain evidence="2">CBS 113389</strain>
    </source>
</reference>
<evidence type="ECO:0000256" key="1">
    <source>
        <dbReference type="SAM" id="Phobius"/>
    </source>
</evidence>
<keyword evidence="1" id="KW-0812">Transmembrane</keyword>
<feature type="transmembrane region" description="Helical" evidence="1">
    <location>
        <begin position="102"/>
        <end position="124"/>
    </location>
</feature>
<organism evidence="2 3">
    <name type="scientific">Neohortaea acidophila</name>
    <dbReference type="NCBI Taxonomy" id="245834"/>
    <lineage>
        <taxon>Eukaryota</taxon>
        <taxon>Fungi</taxon>
        <taxon>Dikarya</taxon>
        <taxon>Ascomycota</taxon>
        <taxon>Pezizomycotina</taxon>
        <taxon>Dothideomycetes</taxon>
        <taxon>Dothideomycetidae</taxon>
        <taxon>Mycosphaerellales</taxon>
        <taxon>Teratosphaeriaceae</taxon>
        <taxon>Neohortaea</taxon>
    </lineage>
</organism>
<keyword evidence="3" id="KW-1185">Reference proteome</keyword>
<protein>
    <submittedName>
        <fullName evidence="2">Uncharacterized protein</fullName>
    </submittedName>
</protein>